<dbReference type="InterPro" id="IPR009056">
    <property type="entry name" value="Cyt_c-like_dom"/>
</dbReference>
<dbReference type="InterPro" id="IPR036909">
    <property type="entry name" value="Cyt_c-like_dom_sf"/>
</dbReference>
<dbReference type="PANTHER" id="PTHR19328:SF13">
    <property type="entry name" value="HIPL1 PROTEIN"/>
    <property type="match status" value="1"/>
</dbReference>
<dbReference type="NCBIfam" id="TIGR02276">
    <property type="entry name" value="beta_rpt_yvtn"/>
    <property type="match status" value="1"/>
</dbReference>
<dbReference type="SUPFAM" id="SSF101898">
    <property type="entry name" value="NHL repeat"/>
    <property type="match status" value="1"/>
</dbReference>
<feature type="region of interest" description="Disordered" evidence="4">
    <location>
        <begin position="1279"/>
        <end position="1303"/>
    </location>
</feature>
<keyword evidence="1" id="KW-0349">Heme</keyword>
<evidence type="ECO:0000256" key="1">
    <source>
        <dbReference type="ARBA" id="ARBA00022617"/>
    </source>
</evidence>
<evidence type="ECO:0000256" key="3">
    <source>
        <dbReference type="ARBA" id="ARBA00023004"/>
    </source>
</evidence>
<dbReference type="InterPro" id="IPR011041">
    <property type="entry name" value="Quinoprot_gluc/sorb_DH_b-prop"/>
</dbReference>
<proteinExistence type="predicted"/>
<dbReference type="Gene3D" id="2.130.10.10">
    <property type="entry name" value="YVTN repeat-like/Quinoprotein amine dehydrogenase"/>
    <property type="match status" value="2"/>
</dbReference>
<accession>A0A381ST07</accession>
<dbReference type="SUPFAM" id="SSF46626">
    <property type="entry name" value="Cytochrome c"/>
    <property type="match status" value="1"/>
</dbReference>
<name>A0A381ST07_9ZZZZ</name>
<dbReference type="GO" id="GO:0009055">
    <property type="term" value="F:electron transfer activity"/>
    <property type="evidence" value="ECO:0007669"/>
    <property type="project" value="InterPro"/>
</dbReference>
<dbReference type="PROSITE" id="PS51007">
    <property type="entry name" value="CYTC"/>
    <property type="match status" value="1"/>
</dbReference>
<dbReference type="InterPro" id="IPR011042">
    <property type="entry name" value="6-blade_b-propeller_TolB-like"/>
</dbReference>
<dbReference type="EMBL" id="UINC01003464">
    <property type="protein sequence ID" value="SVA06544.1"/>
    <property type="molecule type" value="Genomic_DNA"/>
</dbReference>
<dbReference type="InterPro" id="IPR015943">
    <property type="entry name" value="WD40/YVTN_repeat-like_dom_sf"/>
</dbReference>
<dbReference type="InterPro" id="IPR011964">
    <property type="entry name" value="YVTN_b-propeller_repeat"/>
</dbReference>
<organism evidence="6">
    <name type="scientific">marine metagenome</name>
    <dbReference type="NCBI Taxonomy" id="408172"/>
    <lineage>
        <taxon>unclassified sequences</taxon>
        <taxon>metagenomes</taxon>
        <taxon>ecological metagenomes</taxon>
    </lineage>
</organism>
<evidence type="ECO:0000313" key="6">
    <source>
        <dbReference type="EMBL" id="SVA06544.1"/>
    </source>
</evidence>
<evidence type="ECO:0000256" key="2">
    <source>
        <dbReference type="ARBA" id="ARBA00022723"/>
    </source>
</evidence>
<feature type="domain" description="Cytochrome c" evidence="5">
    <location>
        <begin position="435"/>
        <end position="583"/>
    </location>
</feature>
<reference evidence="6" key="1">
    <citation type="submission" date="2018-05" db="EMBL/GenBank/DDBJ databases">
        <authorList>
            <person name="Lanie J.A."/>
            <person name="Ng W.-L."/>
            <person name="Kazmierczak K.M."/>
            <person name="Andrzejewski T.M."/>
            <person name="Davidsen T.M."/>
            <person name="Wayne K.J."/>
            <person name="Tettelin H."/>
            <person name="Glass J.I."/>
            <person name="Rusch D."/>
            <person name="Podicherti R."/>
            <person name="Tsui H.-C.T."/>
            <person name="Winkler M.E."/>
        </authorList>
    </citation>
    <scope>NUCLEOTIDE SEQUENCE</scope>
</reference>
<dbReference type="InterPro" id="IPR012938">
    <property type="entry name" value="Glc/Sorbosone_DH"/>
</dbReference>
<dbReference type="GO" id="GO:0020037">
    <property type="term" value="F:heme binding"/>
    <property type="evidence" value="ECO:0007669"/>
    <property type="project" value="InterPro"/>
</dbReference>
<evidence type="ECO:0000259" key="5">
    <source>
        <dbReference type="PROSITE" id="PS51007"/>
    </source>
</evidence>
<dbReference type="InterPro" id="IPR011045">
    <property type="entry name" value="N2O_reductase_N"/>
</dbReference>
<dbReference type="Pfam" id="PF07995">
    <property type="entry name" value="GSDH"/>
    <property type="match status" value="1"/>
</dbReference>
<keyword evidence="2" id="KW-0479">Metal-binding</keyword>
<dbReference type="Gene3D" id="2.120.10.30">
    <property type="entry name" value="TolB, C-terminal domain"/>
    <property type="match status" value="1"/>
</dbReference>
<gene>
    <name evidence="6" type="ORF">METZ01_LOCUS59398</name>
</gene>
<dbReference type="SUPFAM" id="SSF50952">
    <property type="entry name" value="Soluble quinoprotein glucose dehydrogenase"/>
    <property type="match status" value="1"/>
</dbReference>
<keyword evidence="3" id="KW-0408">Iron</keyword>
<dbReference type="GO" id="GO:0046872">
    <property type="term" value="F:metal ion binding"/>
    <property type="evidence" value="ECO:0007669"/>
    <property type="project" value="UniProtKB-KW"/>
</dbReference>
<sequence>MVVGFVLTAFGVSSAQSPLLEDPVGHPTFVSPHTSPIVARGGRVFVANTPADTVDVIDVASLTVMARVNVGIDPVSVAIRPDGRELWVSNHISDSVSVIDTDPESPTHLQVIATVQDFEPVTRATRFDEPMGVAFASDEKAYVVLSSENQVAVIDVVSRQVVRTLTITAQDPRALAVRGDRLYVIPFESNNQTQLSGCRGPIDGQLCTFDAQEHVITNNNVLSLNYDADIVRNSAIPDRDLYVFDTATDELVDVVDTLGTLLYGLAVDSTGRVFVAQTEARNDANGRAGTLKQGLAELENRAFLNQITRVDCSGATCGSPEFIDLEPLPPIHPEPGMALATPFAIQVSEDDSTLVLSAAGSNKLFTVDAVSGAVLGRVEVGAVPRGIALESDEDGQPARGWVFNAVANTVSVVDLSDATKPSVVATILLVDPTPPSVKRGRIAFNDADVSTTGTFSCDSCHPDGHTDQLLWVLDTPVCDVPGCTQIPPRLTMPVRGLRDTAPYHWDGIPGDPFGGNNTANIRGNSAPNCDPNVPESCTRFLVDGSLATTMCLVGRCPVNDEGRPGALTGAERNDLAAFLLSVPYPPAQRRSYDNVLSSRARNGFKAFHIDGDDQGDPQPNVCGNCHRMPFWVSTNTPGTGMDAPTWRGAYDRWVILPQGRLNLISFSFYEAITRSGTPERELWRFSWGGRQAFDPVWDMVLEGSTGFSGSLARQVTLNRTTTDDVLTDSLLDALELSATEGGIVLQGDGVFIDGPTATPTTLRFSDGLYLERDADPESFSRTALISLAAQGRFVGTFTARQGVNVGIDNPQPALWGFLASIHGQRGAQAFPTLSDDQTSMMISGRHLREGAHVIVDGRRVPGTVRCVSGTLPSCGFEMVTVELAVLPPAPGIHFLQVQNPDGLFSNDYIFFTKAPVDGSPLNIRQTVGAATALSAVTTVPRLDLVRGVRGGLVDTEVFTAADGTRFETETVVSGLEVPTGLAFAPDGRLFVSERPGRVRVVRQGQLLAEPALVLRDVFTAGEAGLLGLALDPEFDQNAFIYLLYTKDRPGASPVHRIVRYREVRNTLSEPTVLLDELPAAAARGGGRLRFGPDGLLYAALGDGGDTDAAQDLASPAGKMLRIRRDGTTPETNPFASPVYSIGHRNPQGFDWHPLTGALWSTEHGPVGPVGRDEVNHIEAGVNYGWPLDEGVEMMPGVRPPALTFSPPVAVSGASFYSGTAIEGFRHDLFVATLDGTHLHRVQFDPADSSQIVGTERLLDGRFGRLRDVVTGPDGSLYVATSNRDGRGSTTEDDDRLIRLSPVR</sequence>
<protein>
    <recommendedName>
        <fullName evidence="5">Cytochrome c domain-containing protein</fullName>
    </recommendedName>
</protein>
<dbReference type="SUPFAM" id="SSF50974">
    <property type="entry name" value="Nitrous oxide reductase, N-terminal domain"/>
    <property type="match status" value="1"/>
</dbReference>
<evidence type="ECO:0000256" key="4">
    <source>
        <dbReference type="SAM" id="MobiDB-lite"/>
    </source>
</evidence>
<dbReference type="PANTHER" id="PTHR19328">
    <property type="entry name" value="HEDGEHOG-INTERACTING PROTEIN"/>
    <property type="match status" value="1"/>
</dbReference>